<evidence type="ECO:0000313" key="2">
    <source>
        <dbReference type="EMBL" id="KJF43383.1"/>
    </source>
</evidence>
<dbReference type="Pfam" id="PF00903">
    <property type="entry name" value="Glyoxalase"/>
    <property type="match status" value="1"/>
</dbReference>
<comment type="caution">
    <text evidence="2">The sequence shown here is derived from an EMBL/GenBank/DDBJ whole genome shotgun (WGS) entry which is preliminary data.</text>
</comment>
<organism evidence="2 3">
    <name type="scientific">Draconibacterium sediminis</name>
    <dbReference type="NCBI Taxonomy" id="1544798"/>
    <lineage>
        <taxon>Bacteria</taxon>
        <taxon>Pseudomonadati</taxon>
        <taxon>Bacteroidota</taxon>
        <taxon>Bacteroidia</taxon>
        <taxon>Marinilabiliales</taxon>
        <taxon>Prolixibacteraceae</taxon>
        <taxon>Draconibacterium</taxon>
    </lineage>
</organism>
<dbReference type="InterPro" id="IPR037523">
    <property type="entry name" value="VOC_core"/>
</dbReference>
<dbReference type="SUPFAM" id="SSF54593">
    <property type="entry name" value="Glyoxalase/Bleomycin resistance protein/Dihydroxybiphenyl dioxygenase"/>
    <property type="match status" value="1"/>
</dbReference>
<dbReference type="InterPro" id="IPR004360">
    <property type="entry name" value="Glyas_Fos-R_dOase_dom"/>
</dbReference>
<proteinExistence type="predicted"/>
<dbReference type="PANTHER" id="PTHR33993:SF2">
    <property type="entry name" value="VOC DOMAIN-CONTAINING PROTEIN"/>
    <property type="match status" value="1"/>
</dbReference>
<dbReference type="PROSITE" id="PS51819">
    <property type="entry name" value="VOC"/>
    <property type="match status" value="1"/>
</dbReference>
<sequence length="127" mass="14201">MQSNAVGWFEVPVTDMDRAIKFYETVLDVKLDRNQMGPLDMAWFPMTDETYGSAGSLVCHPEYYTPSTNGVVIYFTAHSGDLSNELSRVEEAGGQVLQPKTKISDDYGFMALLIDTEGNRIALHSRE</sequence>
<dbReference type="Proteomes" id="UP000032544">
    <property type="component" value="Unassembled WGS sequence"/>
</dbReference>
<dbReference type="InterPro" id="IPR052164">
    <property type="entry name" value="Anthracycline_SecMetBiosynth"/>
</dbReference>
<dbReference type="Gene3D" id="3.10.180.10">
    <property type="entry name" value="2,3-Dihydroxybiphenyl 1,2-Dioxygenase, domain 1"/>
    <property type="match status" value="1"/>
</dbReference>
<keyword evidence="3" id="KW-1185">Reference proteome</keyword>
<accession>A0A0D8JC63</accession>
<dbReference type="RefSeq" id="WP_045030677.1">
    <property type="nucleotide sequence ID" value="NZ_JRHC01000003.1"/>
</dbReference>
<evidence type="ECO:0000259" key="1">
    <source>
        <dbReference type="PROSITE" id="PS51819"/>
    </source>
</evidence>
<dbReference type="EMBL" id="JRHC01000003">
    <property type="protein sequence ID" value="KJF43383.1"/>
    <property type="molecule type" value="Genomic_DNA"/>
</dbReference>
<protein>
    <submittedName>
        <fullName evidence="2">Glyoxalase</fullName>
    </submittedName>
</protein>
<dbReference type="STRING" id="1544798.LH29_14200"/>
<dbReference type="AlphaFoldDB" id="A0A0D8JC63"/>
<dbReference type="OrthoDB" id="9804235at2"/>
<dbReference type="InterPro" id="IPR029068">
    <property type="entry name" value="Glyas_Bleomycin-R_OHBP_Dase"/>
</dbReference>
<reference evidence="2 3" key="1">
    <citation type="submission" date="2014-09" db="EMBL/GenBank/DDBJ databases">
        <title>Draft Genome Sequence of Draconibacterium sp. JN14CK-3.</title>
        <authorList>
            <person name="Dong C."/>
            <person name="Lai Q."/>
            <person name="Shao Z."/>
        </authorList>
    </citation>
    <scope>NUCLEOTIDE SEQUENCE [LARGE SCALE GENOMIC DNA]</scope>
    <source>
        <strain evidence="2 3">JN14CK-3</strain>
    </source>
</reference>
<dbReference type="CDD" id="cd07247">
    <property type="entry name" value="SgaA_N_like"/>
    <property type="match status" value="1"/>
</dbReference>
<name>A0A0D8JC63_9BACT</name>
<feature type="domain" description="VOC" evidence="1">
    <location>
        <begin position="5"/>
        <end position="126"/>
    </location>
</feature>
<gene>
    <name evidence="2" type="ORF">LH29_14200</name>
</gene>
<evidence type="ECO:0000313" key="3">
    <source>
        <dbReference type="Proteomes" id="UP000032544"/>
    </source>
</evidence>
<dbReference type="PANTHER" id="PTHR33993">
    <property type="entry name" value="GLYOXALASE-RELATED"/>
    <property type="match status" value="1"/>
</dbReference>